<comment type="caution">
    <text evidence="1">The sequence shown here is derived from an EMBL/GenBank/DDBJ whole genome shotgun (WGS) entry which is preliminary data.</text>
</comment>
<name>A0A1F4U314_UNCW3</name>
<reference evidence="1 2" key="1">
    <citation type="journal article" date="2016" name="Nat. Commun.">
        <title>Thousands of microbial genomes shed light on interconnected biogeochemical processes in an aquifer system.</title>
        <authorList>
            <person name="Anantharaman K."/>
            <person name="Brown C.T."/>
            <person name="Hug L.A."/>
            <person name="Sharon I."/>
            <person name="Castelle C.J."/>
            <person name="Probst A.J."/>
            <person name="Thomas B.C."/>
            <person name="Singh A."/>
            <person name="Wilkins M.J."/>
            <person name="Karaoz U."/>
            <person name="Brodie E.L."/>
            <person name="Williams K.H."/>
            <person name="Hubbard S.S."/>
            <person name="Banfield J.F."/>
        </authorList>
    </citation>
    <scope>NUCLEOTIDE SEQUENCE [LARGE SCALE GENOMIC DNA]</scope>
</reference>
<evidence type="ECO:0000313" key="1">
    <source>
        <dbReference type="EMBL" id="OGC39257.1"/>
    </source>
</evidence>
<dbReference type="EMBL" id="MEUM01000140">
    <property type="protein sequence ID" value="OGC39257.1"/>
    <property type="molecule type" value="Genomic_DNA"/>
</dbReference>
<sequence>MYKLKYHPNLTIERWNDFPRHKRILMIANELQRALNMIDKNDRTEFRNALERAFELLDLTVETTSRRNEIRELLRLRELMAQSFLDENIDRSPVESMMNALISMDKTAFHQLDQND</sequence>
<evidence type="ECO:0000313" key="2">
    <source>
        <dbReference type="Proteomes" id="UP000177025"/>
    </source>
</evidence>
<dbReference type="AlphaFoldDB" id="A0A1F4U314"/>
<protein>
    <submittedName>
        <fullName evidence="1">Uncharacterized protein</fullName>
    </submittedName>
</protein>
<gene>
    <name evidence="1" type="ORF">A2Y85_02795</name>
</gene>
<proteinExistence type="predicted"/>
<organism evidence="1 2">
    <name type="scientific">candidate division WOR-3 bacterium RBG_13_43_14</name>
    <dbReference type="NCBI Taxonomy" id="1802590"/>
    <lineage>
        <taxon>Bacteria</taxon>
        <taxon>Bacteria division WOR-3</taxon>
    </lineage>
</organism>
<accession>A0A1F4U314</accession>
<dbReference type="Proteomes" id="UP000177025">
    <property type="component" value="Unassembled WGS sequence"/>
</dbReference>